<name>A0A371FC30_MUCPR</name>
<evidence type="ECO:0000313" key="2">
    <source>
        <dbReference type="Proteomes" id="UP000257109"/>
    </source>
</evidence>
<organism evidence="1 2">
    <name type="scientific">Mucuna pruriens</name>
    <name type="common">Velvet bean</name>
    <name type="synonym">Dolichos pruriens</name>
    <dbReference type="NCBI Taxonomy" id="157652"/>
    <lineage>
        <taxon>Eukaryota</taxon>
        <taxon>Viridiplantae</taxon>
        <taxon>Streptophyta</taxon>
        <taxon>Embryophyta</taxon>
        <taxon>Tracheophyta</taxon>
        <taxon>Spermatophyta</taxon>
        <taxon>Magnoliopsida</taxon>
        <taxon>eudicotyledons</taxon>
        <taxon>Gunneridae</taxon>
        <taxon>Pentapetalae</taxon>
        <taxon>rosids</taxon>
        <taxon>fabids</taxon>
        <taxon>Fabales</taxon>
        <taxon>Fabaceae</taxon>
        <taxon>Papilionoideae</taxon>
        <taxon>50 kb inversion clade</taxon>
        <taxon>NPAAA clade</taxon>
        <taxon>indigoferoid/millettioid clade</taxon>
        <taxon>Phaseoleae</taxon>
        <taxon>Mucuna</taxon>
    </lineage>
</organism>
<proteinExistence type="predicted"/>
<accession>A0A371FC30</accession>
<protein>
    <submittedName>
        <fullName evidence="1">Uncharacterized protein</fullName>
    </submittedName>
</protein>
<reference evidence="1" key="1">
    <citation type="submission" date="2018-05" db="EMBL/GenBank/DDBJ databases">
        <title>Draft genome of Mucuna pruriens seed.</title>
        <authorList>
            <person name="Nnadi N.E."/>
            <person name="Vos R."/>
            <person name="Hasami M.H."/>
            <person name="Devisetty U.K."/>
            <person name="Aguiy J.C."/>
        </authorList>
    </citation>
    <scope>NUCLEOTIDE SEQUENCE [LARGE SCALE GENOMIC DNA]</scope>
    <source>
        <strain evidence="1">JCA_2017</strain>
    </source>
</reference>
<evidence type="ECO:0000313" key="1">
    <source>
        <dbReference type="EMBL" id="RDX75852.1"/>
    </source>
</evidence>
<comment type="caution">
    <text evidence="1">The sequence shown here is derived from an EMBL/GenBank/DDBJ whole genome shotgun (WGS) entry which is preliminary data.</text>
</comment>
<keyword evidence="2" id="KW-1185">Reference proteome</keyword>
<sequence>MESIIEALERSLANKNPFPKGFEIARFTKSNSFTYGLIGEDGGAICEYATRTCFKNRGSSGQTHGE</sequence>
<dbReference type="AlphaFoldDB" id="A0A371FC30"/>
<feature type="non-terminal residue" evidence="1">
    <location>
        <position position="1"/>
    </location>
</feature>
<dbReference type="Proteomes" id="UP000257109">
    <property type="component" value="Unassembled WGS sequence"/>
</dbReference>
<dbReference type="EMBL" id="QJKJ01009702">
    <property type="protein sequence ID" value="RDX75852.1"/>
    <property type="molecule type" value="Genomic_DNA"/>
</dbReference>
<gene>
    <name evidence="1" type="ORF">CR513_44223</name>
</gene>